<evidence type="ECO:0000313" key="1">
    <source>
        <dbReference type="EMBL" id="TXI34026.1"/>
    </source>
</evidence>
<dbReference type="EMBL" id="SSFO01000083">
    <property type="protein sequence ID" value="TXI34026.1"/>
    <property type="molecule type" value="Genomic_DNA"/>
</dbReference>
<proteinExistence type="predicted"/>
<organism evidence="1 2">
    <name type="scientific">Aquipseudomonas alcaligenes</name>
    <name type="common">Pseudomonas alcaligenes</name>
    <dbReference type="NCBI Taxonomy" id="43263"/>
    <lineage>
        <taxon>Bacteria</taxon>
        <taxon>Pseudomonadati</taxon>
        <taxon>Pseudomonadota</taxon>
        <taxon>Gammaproteobacteria</taxon>
        <taxon>Pseudomonadales</taxon>
        <taxon>Pseudomonadaceae</taxon>
        <taxon>Aquipseudomonas</taxon>
    </lineage>
</organism>
<name>A0A5C7W940_AQUAC</name>
<dbReference type="InterPro" id="IPR013321">
    <property type="entry name" value="Arc_rbn_hlx_hlx"/>
</dbReference>
<dbReference type="SUPFAM" id="SSF47598">
    <property type="entry name" value="Ribbon-helix-helix"/>
    <property type="match status" value="2"/>
</dbReference>
<dbReference type="AlphaFoldDB" id="A0A5C7W940"/>
<protein>
    <recommendedName>
        <fullName evidence="3">Arc-like DNA binding domain-containing protein</fullName>
    </recommendedName>
</protein>
<dbReference type="InterPro" id="IPR010985">
    <property type="entry name" value="Ribbon_hlx_hlx"/>
</dbReference>
<comment type="caution">
    <text evidence="1">The sequence shown here is derived from an EMBL/GenBank/DDBJ whole genome shotgun (WGS) entry which is preliminary data.</text>
</comment>
<accession>A0A5C7W940</accession>
<dbReference type="Gene3D" id="1.10.1220.10">
    <property type="entry name" value="Met repressor-like"/>
    <property type="match status" value="2"/>
</dbReference>
<evidence type="ECO:0008006" key="3">
    <source>
        <dbReference type="Google" id="ProtNLM"/>
    </source>
</evidence>
<gene>
    <name evidence="1" type="ORF">E6Q69_04980</name>
</gene>
<reference evidence="1 2" key="1">
    <citation type="submission" date="2018-09" db="EMBL/GenBank/DDBJ databases">
        <title>Metagenome Assembled Genomes from an Advanced Water Purification Facility.</title>
        <authorList>
            <person name="Stamps B.W."/>
            <person name="Spear J.R."/>
        </authorList>
    </citation>
    <scope>NUCLEOTIDE SEQUENCE [LARGE SCALE GENOMIC DNA]</scope>
    <source>
        <strain evidence="1">Bin_52_1</strain>
    </source>
</reference>
<dbReference type="Proteomes" id="UP000321110">
    <property type="component" value="Unassembled WGS sequence"/>
</dbReference>
<dbReference type="GO" id="GO:0006355">
    <property type="term" value="P:regulation of DNA-templated transcription"/>
    <property type="evidence" value="ECO:0007669"/>
    <property type="project" value="InterPro"/>
</dbReference>
<sequence>MTNNLKGIARQSPFPLRLPLSLRLRLEMQAGRGNRSLNAHINLLLEMSLRDAPTVTLSDSVEEPLSRSPYGVRMPEALKARLQTAADEGKRPLNTELILRLHLAAIAFGEGGTVEPAAEELPFPPQVITAWLRLSSAIDALLSASALDLSKTAVELRAAKAAYEQLTPIGSIATLASIKVQSQKPD</sequence>
<evidence type="ECO:0000313" key="2">
    <source>
        <dbReference type="Proteomes" id="UP000321110"/>
    </source>
</evidence>